<keyword evidence="4 15" id="KW-0812">Transmembrane</keyword>
<keyword evidence="12" id="KW-0186">Copper</keyword>
<dbReference type="InterPro" id="IPR006122">
    <property type="entry name" value="HMA_Cu_ion-bd"/>
</dbReference>
<feature type="transmembrane region" description="Helical" evidence="15">
    <location>
        <begin position="722"/>
        <end position="739"/>
    </location>
</feature>
<dbReference type="Gene3D" id="2.70.150.10">
    <property type="entry name" value="Calcium-transporting ATPase, cytoplasmic transduction domain A"/>
    <property type="match status" value="1"/>
</dbReference>
<keyword evidence="13" id="KW-0406">Ion transport</keyword>
<evidence type="ECO:0000256" key="14">
    <source>
        <dbReference type="ARBA" id="ARBA00023136"/>
    </source>
</evidence>
<dbReference type="InterPro" id="IPR023299">
    <property type="entry name" value="ATPase_P-typ_cyto_dom_N"/>
</dbReference>
<evidence type="ECO:0000256" key="8">
    <source>
        <dbReference type="ARBA" id="ARBA00022840"/>
    </source>
</evidence>
<evidence type="ECO:0000256" key="4">
    <source>
        <dbReference type="ARBA" id="ARBA00022692"/>
    </source>
</evidence>
<dbReference type="GO" id="GO:0016887">
    <property type="term" value="F:ATP hydrolysis activity"/>
    <property type="evidence" value="ECO:0007669"/>
    <property type="project" value="InterPro"/>
</dbReference>
<dbReference type="Gene3D" id="3.40.1110.10">
    <property type="entry name" value="Calcium-transporting ATPase, cytoplasmic domain N"/>
    <property type="match status" value="1"/>
</dbReference>
<feature type="domain" description="HMA" evidence="17">
    <location>
        <begin position="329"/>
        <end position="393"/>
    </location>
</feature>
<dbReference type="Gene3D" id="3.40.50.1000">
    <property type="entry name" value="HAD superfamily/HAD-like"/>
    <property type="match status" value="1"/>
</dbReference>
<dbReference type="EMBL" id="NPHW01002718">
    <property type="protein sequence ID" value="OXV10873.1"/>
    <property type="molecule type" value="Genomic_DNA"/>
</dbReference>
<organism evidence="18 19">
    <name type="scientific">Elaphomyces granulatus</name>
    <dbReference type="NCBI Taxonomy" id="519963"/>
    <lineage>
        <taxon>Eukaryota</taxon>
        <taxon>Fungi</taxon>
        <taxon>Dikarya</taxon>
        <taxon>Ascomycota</taxon>
        <taxon>Pezizomycotina</taxon>
        <taxon>Eurotiomycetes</taxon>
        <taxon>Eurotiomycetidae</taxon>
        <taxon>Eurotiales</taxon>
        <taxon>Elaphomycetaceae</taxon>
        <taxon>Elaphomyces</taxon>
    </lineage>
</organism>
<keyword evidence="5 15" id="KW-0479">Metal-binding</keyword>
<feature type="domain" description="HMA" evidence="17">
    <location>
        <begin position="248"/>
        <end position="314"/>
    </location>
</feature>
<dbReference type="SUPFAM" id="SSF81653">
    <property type="entry name" value="Calcium ATPase, transduction domain A"/>
    <property type="match status" value="1"/>
</dbReference>
<dbReference type="GO" id="GO:0005524">
    <property type="term" value="F:ATP binding"/>
    <property type="evidence" value="ECO:0007669"/>
    <property type="project" value="UniProtKB-UniRule"/>
</dbReference>
<feature type="transmembrane region" description="Helical" evidence="15">
    <location>
        <begin position="597"/>
        <end position="620"/>
    </location>
</feature>
<dbReference type="NCBIfam" id="TIGR01494">
    <property type="entry name" value="ATPase_P-type"/>
    <property type="match status" value="2"/>
</dbReference>
<dbReference type="PRINTS" id="PR00120">
    <property type="entry name" value="HATPASE"/>
</dbReference>
<evidence type="ECO:0000256" key="10">
    <source>
        <dbReference type="ARBA" id="ARBA00022967"/>
    </source>
</evidence>
<reference evidence="18 19" key="1">
    <citation type="journal article" date="2015" name="Environ. Microbiol.">
        <title>Metagenome sequence of Elaphomyces granulatus from sporocarp tissue reveals Ascomycota ectomycorrhizal fingerprints of genome expansion and a Proteobacteria-rich microbiome.</title>
        <authorList>
            <person name="Quandt C.A."/>
            <person name="Kohler A."/>
            <person name="Hesse C.N."/>
            <person name="Sharpton T.J."/>
            <person name="Martin F."/>
            <person name="Spatafora J.W."/>
        </authorList>
    </citation>
    <scope>NUCLEOTIDE SEQUENCE [LARGE SCALE GENOMIC DNA]</scope>
    <source>
        <strain evidence="18 19">OSC145934</strain>
    </source>
</reference>
<keyword evidence="3" id="KW-0813">Transport</keyword>
<dbReference type="Pfam" id="PF00403">
    <property type="entry name" value="HMA"/>
    <property type="match status" value="3"/>
</dbReference>
<dbReference type="Pfam" id="PF00702">
    <property type="entry name" value="Hydrolase"/>
    <property type="match status" value="1"/>
</dbReference>
<dbReference type="SUPFAM" id="SSF81665">
    <property type="entry name" value="Calcium ATPase, transmembrane domain M"/>
    <property type="match status" value="1"/>
</dbReference>
<evidence type="ECO:0000256" key="12">
    <source>
        <dbReference type="ARBA" id="ARBA00023008"/>
    </source>
</evidence>
<protein>
    <recommendedName>
        <fullName evidence="17">HMA domain-containing protein</fullName>
    </recommendedName>
</protein>
<dbReference type="NCBIfam" id="TIGR00003">
    <property type="entry name" value="copper ion binding protein"/>
    <property type="match status" value="1"/>
</dbReference>
<name>A0A232M395_9EURO</name>
<dbReference type="InterPro" id="IPR001757">
    <property type="entry name" value="P_typ_ATPase"/>
</dbReference>
<keyword evidence="14 15" id="KW-0472">Membrane</keyword>
<evidence type="ECO:0000313" key="18">
    <source>
        <dbReference type="EMBL" id="OXV10873.1"/>
    </source>
</evidence>
<evidence type="ECO:0000256" key="1">
    <source>
        <dbReference type="ARBA" id="ARBA00004127"/>
    </source>
</evidence>
<evidence type="ECO:0000256" key="7">
    <source>
        <dbReference type="ARBA" id="ARBA00022741"/>
    </source>
</evidence>
<comment type="caution">
    <text evidence="18">The sequence shown here is derived from an EMBL/GenBank/DDBJ whole genome shotgun (WGS) entry which is preliminary data.</text>
</comment>
<accession>A0A232M395</accession>
<keyword evidence="19" id="KW-1185">Reference proteome</keyword>
<dbReference type="SUPFAM" id="SSF56784">
    <property type="entry name" value="HAD-like"/>
    <property type="match status" value="1"/>
</dbReference>
<gene>
    <name evidence="18" type="ORF">Egran_01368</name>
</gene>
<dbReference type="InterPro" id="IPR008250">
    <property type="entry name" value="ATPase_P-typ_transduc_dom_A_sf"/>
</dbReference>
<evidence type="ECO:0000256" key="16">
    <source>
        <dbReference type="SAM" id="MobiDB-lite"/>
    </source>
</evidence>
<dbReference type="InterPro" id="IPR036163">
    <property type="entry name" value="HMA_dom_sf"/>
</dbReference>
<keyword evidence="8 15" id="KW-0067">ATP-binding</keyword>
<keyword evidence="10" id="KW-1278">Translocase</keyword>
<dbReference type="SUPFAM" id="SSF55008">
    <property type="entry name" value="HMA, heavy metal-associated domain"/>
    <property type="match status" value="4"/>
</dbReference>
<evidence type="ECO:0000256" key="11">
    <source>
        <dbReference type="ARBA" id="ARBA00022989"/>
    </source>
</evidence>
<dbReference type="FunFam" id="3.30.70.100:FF:000001">
    <property type="entry name" value="ATPase copper transporting beta"/>
    <property type="match status" value="2"/>
</dbReference>
<feature type="region of interest" description="Disordered" evidence="16">
    <location>
        <begin position="1"/>
        <end position="24"/>
    </location>
</feature>
<evidence type="ECO:0000256" key="13">
    <source>
        <dbReference type="ARBA" id="ARBA00023065"/>
    </source>
</evidence>
<evidence type="ECO:0000256" key="15">
    <source>
        <dbReference type="RuleBase" id="RU362081"/>
    </source>
</evidence>
<dbReference type="InterPro" id="IPR017969">
    <property type="entry name" value="Heavy-metal-associated_CS"/>
</dbReference>
<dbReference type="OrthoDB" id="432719at2759"/>
<proteinExistence type="inferred from homology"/>
<dbReference type="InterPro" id="IPR027256">
    <property type="entry name" value="P-typ_ATPase_IB"/>
</dbReference>
<dbReference type="InterPro" id="IPR018303">
    <property type="entry name" value="ATPase_P-typ_P_site"/>
</dbReference>
<feature type="domain" description="HMA" evidence="17">
    <location>
        <begin position="30"/>
        <end position="95"/>
    </location>
</feature>
<dbReference type="PROSITE" id="PS01047">
    <property type="entry name" value="HMA_1"/>
    <property type="match status" value="2"/>
</dbReference>
<dbReference type="PROSITE" id="PS01229">
    <property type="entry name" value="COF_2"/>
    <property type="match status" value="1"/>
</dbReference>
<comment type="subcellular location">
    <subcellularLocation>
        <location evidence="1">Endomembrane system</location>
        <topology evidence="1">Multi-pass membrane protein</topology>
    </subcellularLocation>
    <subcellularLocation>
        <location evidence="15">Membrane</location>
    </subcellularLocation>
</comment>
<dbReference type="InterPro" id="IPR006121">
    <property type="entry name" value="HMA_dom"/>
</dbReference>
<feature type="transmembrane region" description="Helical" evidence="15">
    <location>
        <begin position="1339"/>
        <end position="1363"/>
    </location>
</feature>
<feature type="transmembrane region" description="Helical" evidence="15">
    <location>
        <begin position="1297"/>
        <end position="1319"/>
    </location>
</feature>
<dbReference type="GO" id="GO:0043682">
    <property type="term" value="F:P-type divalent copper transporter activity"/>
    <property type="evidence" value="ECO:0007669"/>
    <property type="project" value="TreeGrafter"/>
</dbReference>
<dbReference type="Gene3D" id="3.30.70.100">
    <property type="match status" value="5"/>
</dbReference>
<dbReference type="PANTHER" id="PTHR43520">
    <property type="entry name" value="ATP7, ISOFORM B"/>
    <property type="match status" value="1"/>
</dbReference>
<evidence type="ECO:0000313" key="19">
    <source>
        <dbReference type="Proteomes" id="UP000243515"/>
    </source>
</evidence>
<dbReference type="GO" id="GO:0016020">
    <property type="term" value="C:membrane"/>
    <property type="evidence" value="ECO:0007669"/>
    <property type="project" value="UniProtKB-SubCell"/>
</dbReference>
<dbReference type="SFLD" id="SFLDG00002">
    <property type="entry name" value="C1.7:_P-type_atpase_like"/>
    <property type="match status" value="1"/>
</dbReference>
<evidence type="ECO:0000259" key="17">
    <source>
        <dbReference type="PROSITE" id="PS50846"/>
    </source>
</evidence>
<dbReference type="Proteomes" id="UP000243515">
    <property type="component" value="Unassembled WGS sequence"/>
</dbReference>
<dbReference type="SFLD" id="SFLDF00027">
    <property type="entry name" value="p-type_atpase"/>
    <property type="match status" value="1"/>
</dbReference>
<evidence type="ECO:0000256" key="6">
    <source>
        <dbReference type="ARBA" id="ARBA00022737"/>
    </source>
</evidence>
<evidence type="ECO:0000256" key="3">
    <source>
        <dbReference type="ARBA" id="ARBA00022448"/>
    </source>
</evidence>
<feature type="region of interest" description="Disordered" evidence="16">
    <location>
        <begin position="170"/>
        <end position="193"/>
    </location>
</feature>
<evidence type="ECO:0000256" key="2">
    <source>
        <dbReference type="ARBA" id="ARBA00006024"/>
    </source>
</evidence>
<dbReference type="SFLD" id="SFLDS00003">
    <property type="entry name" value="Haloacid_Dehalogenase"/>
    <property type="match status" value="1"/>
</dbReference>
<dbReference type="InterPro" id="IPR044492">
    <property type="entry name" value="P_typ_ATPase_HD_dom"/>
</dbReference>
<feature type="domain" description="HMA" evidence="17">
    <location>
        <begin position="412"/>
        <end position="477"/>
    </location>
</feature>
<keyword evidence="11 15" id="KW-1133">Transmembrane helix</keyword>
<evidence type="ECO:0000256" key="5">
    <source>
        <dbReference type="ARBA" id="ARBA00022723"/>
    </source>
</evidence>
<dbReference type="CDD" id="cd00371">
    <property type="entry name" value="HMA"/>
    <property type="match status" value="4"/>
</dbReference>
<dbReference type="SUPFAM" id="SSF81660">
    <property type="entry name" value="Metal cation-transporting ATPase, ATP-binding domain N"/>
    <property type="match status" value="1"/>
</dbReference>
<dbReference type="InterPro" id="IPR023214">
    <property type="entry name" value="HAD_sf"/>
</dbReference>
<dbReference type="PANTHER" id="PTHR43520:SF32">
    <property type="entry name" value="COPPER RESISTANCE P-TYPE ATPASE (EUROFUNG)"/>
    <property type="match status" value="1"/>
</dbReference>
<keyword evidence="6" id="KW-0677">Repeat</keyword>
<dbReference type="InterPro" id="IPR023298">
    <property type="entry name" value="ATPase_P-typ_TM_dom_sf"/>
</dbReference>
<keyword evidence="9" id="KW-0460">Magnesium</keyword>
<keyword evidence="7 15" id="KW-0547">Nucleotide-binding</keyword>
<feature type="transmembrane region" description="Helical" evidence="15">
    <location>
        <begin position="891"/>
        <end position="914"/>
    </location>
</feature>
<dbReference type="PRINTS" id="PR00119">
    <property type="entry name" value="CATATPASE"/>
</dbReference>
<dbReference type="PROSITE" id="PS00154">
    <property type="entry name" value="ATPASE_E1_E2"/>
    <property type="match status" value="1"/>
</dbReference>
<dbReference type="InterPro" id="IPR059000">
    <property type="entry name" value="ATPase_P-type_domA"/>
</dbReference>
<dbReference type="GO" id="GO:0055070">
    <property type="term" value="P:copper ion homeostasis"/>
    <property type="evidence" value="ECO:0007669"/>
    <property type="project" value="TreeGrafter"/>
</dbReference>
<evidence type="ECO:0000256" key="9">
    <source>
        <dbReference type="ARBA" id="ARBA00022842"/>
    </source>
</evidence>
<comment type="similarity">
    <text evidence="2 15">Belongs to the cation transport ATPase (P-type) (TC 3.A.3) family. Type IB subfamily.</text>
</comment>
<dbReference type="PROSITE" id="PS50846">
    <property type="entry name" value="HMA_2"/>
    <property type="match status" value="4"/>
</dbReference>
<feature type="transmembrane region" description="Helical" evidence="15">
    <location>
        <begin position="934"/>
        <end position="962"/>
    </location>
</feature>
<dbReference type="InterPro" id="IPR036412">
    <property type="entry name" value="HAD-like_sf"/>
</dbReference>
<dbReference type="Pfam" id="PF00122">
    <property type="entry name" value="E1-E2_ATPase"/>
    <property type="match status" value="1"/>
</dbReference>
<sequence length="1385" mass="150546">MTSSSSGASLEPAEKEQEEQKEQKEHQGLFTTVLLANNIHCASCVTCVNEVLKFLASVRDVQVSIGTQEVRIRHVSDGGTSELASVLTDAGFEIYHATTYNEEGSIIVDLGTSFPPPCNTNIGSLPWLPSSHSSVMSADRRPVGSLRTRHIENCDACRMEELEKGKWMYQSKDDNRTPQQDAGGSPTDKETRVSLSVPLPRMEATITMKSEQEYPLYSVPQKDSKLMLSQSCATDPSLSAQTAILEELDARISVSGMTCAACVNTVTNAIQELDCIKAVNVSLLTNSAALTFHGPKSNIDRIIEQIEDTGFEATVDEINLKSQPLQQSFQAQLSIAGMTSSSCVDSLHNQLKQLECITSVSVSLTSAVLTYSGPKSNIHDIIKAVQAVGLEAFVDHVRLQDHCSTPQSRTDYMAEIEIGGMTCSSCVGIVTRGLQELPFVRRVMVDLSSNNGKVEFEGEENLDKIIHKVKDLGYDGTLTACRSLSAEEWGIGDPTRIRTVTIHVEGMFCHHCPEKVLTSLNAISHPSIKIEKKPSLGDPILKVTYTPRSPSFTIRDIIGAIDSADNAFKATVFHPPSIEDRSRTIQILERRRLLSRFFFVLIVAIPTFLFGVLFMTLLSPDTTIRKYMEQPMGSSAVSRIEWALFIMTTPVMFYGTDIFHIRAMKEIRALWRPGSKVPILRRFYRFGSMNLLISAGTLVAYVSSLAIIIAGTMTGPSSASRVSTYFDSVVFLTLFILAGRSLEAYSKAKAGDAVTALGKLRPGEALLLTGTDVQPRPDRGVSEGSGKIDRISTDLLEAGDTVNVPHGASPPADGIITGHALYRFDESSLTGESRPVTKSYADKVYIGSVNVGQPVSIKISELGGTSLLDKIIGVVREGLNKRAPLERVADILTAYFVPVITLIAITTFTLWFALGQSGILPVSYLDNPLGGWAYWSLQFAIAVFVVACPCGLALAAPTALFVGGGLAAKKGILVRGGGEAFQEASRLDVIVFDKTGTLTEGCGLKVSSHEFLVKDSEQEQVAWALAYELEQCSNHPIARAISEFCRDRSSAYVTSSDTSEIIGQGMKGTFTLFIRSPDLDQKEVQVKYEAALGNERLLHSLIAPESDAYFLENLLAKYQSSGHSTAILSLRKLTGDNHEMPYFTPIMTFAISDPVRRESVEVISRLQKTHMDVFMFTGDNKTTAHAVAATLGIPFSNVIANALPHQKASFVKKIQEGALFDGRTKEKGAKRPIVAFVGDGTNDSPALAAADVSVAMASGSDIAINSASFILLNSDLNTILELIAISRRVFTRVKMNFCWAAVYNLCLVPIAAGVLYPIVTGHADQMVGGDMRAVPTHWRLSPVWAALAMALSSVSVVLSSLALRLEVRHIRRLFSFFSTDNGTDQ</sequence>
<dbReference type="NCBIfam" id="TIGR01525">
    <property type="entry name" value="ATPase-IB_hvy"/>
    <property type="match status" value="1"/>
</dbReference>
<feature type="compositionally biased region" description="Basic and acidic residues" evidence="16">
    <location>
        <begin position="12"/>
        <end position="24"/>
    </location>
</feature>
<dbReference type="GO" id="GO:0005507">
    <property type="term" value="F:copper ion binding"/>
    <property type="evidence" value="ECO:0007669"/>
    <property type="project" value="InterPro"/>
</dbReference>
<feature type="transmembrane region" description="Helical" evidence="15">
    <location>
        <begin position="683"/>
        <end position="710"/>
    </location>
</feature>